<sequence length="72" mass="7860">MQLLKKLHVDDFGLLKQHTRIGSGIDEGRQNGGDLIQLADPVMGIMLAMSKYIPTAELKYLPSATCCADLTN</sequence>
<reference evidence="1" key="1">
    <citation type="submission" date="2020-07" db="EMBL/GenBank/DDBJ databases">
        <title>Carbapenem Resistant Aeromonas hydrophila Carrying blacphA7 Isolated from Two Solid Organ Transplant Patients.</title>
        <authorList>
            <person name="Hilt E."/>
            <person name="Fitzwater S.P."/>
            <person name="Ward K."/>
            <person name="De St Maurice A."/>
            <person name="Chandrasekaran S."/>
            <person name="Garner O.B."/>
            <person name="Yang S."/>
        </authorList>
    </citation>
    <scope>NUCLEOTIDE SEQUENCE</scope>
    <source>
        <strain evidence="1">B-1</strain>
    </source>
</reference>
<dbReference type="AlphaFoldDB" id="A0A926FNM3"/>
<evidence type="ECO:0000313" key="1">
    <source>
        <dbReference type="EMBL" id="MBC8674280.1"/>
    </source>
</evidence>
<gene>
    <name evidence="1" type="ORF">H2136_20180</name>
</gene>
<protein>
    <submittedName>
        <fullName evidence="1">Uncharacterized protein</fullName>
    </submittedName>
</protein>
<organism evidence="1">
    <name type="scientific">Aeromonas hydrophila</name>
    <dbReference type="NCBI Taxonomy" id="644"/>
    <lineage>
        <taxon>Bacteria</taxon>
        <taxon>Pseudomonadati</taxon>
        <taxon>Pseudomonadota</taxon>
        <taxon>Gammaproteobacteria</taxon>
        <taxon>Aeromonadales</taxon>
        <taxon>Aeromonadaceae</taxon>
        <taxon>Aeromonas</taxon>
    </lineage>
</organism>
<name>A0A926FNM3_AERHY</name>
<comment type="caution">
    <text evidence="1">The sequence shown here is derived from an EMBL/GenBank/DDBJ whole genome shotgun (WGS) entry which is preliminary data.</text>
</comment>
<dbReference type="EMBL" id="JACLAN010000013">
    <property type="protein sequence ID" value="MBC8674280.1"/>
    <property type="molecule type" value="Genomic_DNA"/>
</dbReference>
<proteinExistence type="predicted"/>
<accession>A0A926FNM3</accession>